<dbReference type="InterPro" id="IPR048666">
    <property type="entry name" value="RedAm-like_C"/>
</dbReference>
<dbReference type="Gene3D" id="1.10.1040.10">
    <property type="entry name" value="N-(1-d-carboxylethyl)-l-norvaline Dehydrogenase, domain 2"/>
    <property type="match status" value="1"/>
</dbReference>
<comment type="caution">
    <text evidence="6">The sequence shown here is derived from an EMBL/GenBank/DDBJ whole genome shotgun (WGS) entry which is preliminary data.</text>
</comment>
<evidence type="ECO:0000259" key="4">
    <source>
        <dbReference type="Pfam" id="PF03446"/>
    </source>
</evidence>
<dbReference type="RefSeq" id="WP_373459718.1">
    <property type="nucleotide sequence ID" value="NZ_JAUSSU010000010.1"/>
</dbReference>
<evidence type="ECO:0000256" key="3">
    <source>
        <dbReference type="SAM" id="MobiDB-lite"/>
    </source>
</evidence>
<proteinExistence type="inferred from homology"/>
<dbReference type="SUPFAM" id="SSF48179">
    <property type="entry name" value="6-phosphogluconate dehydrogenase C-terminal domain-like"/>
    <property type="match status" value="1"/>
</dbReference>
<feature type="domain" description="6-phosphogluconate dehydrogenase NADP-binding" evidence="4">
    <location>
        <begin position="43"/>
        <end position="191"/>
    </location>
</feature>
<dbReference type="Gene3D" id="3.40.50.720">
    <property type="entry name" value="NAD(P)-binding Rossmann-like Domain"/>
    <property type="match status" value="1"/>
</dbReference>
<evidence type="ECO:0000313" key="7">
    <source>
        <dbReference type="Proteomes" id="UP001229346"/>
    </source>
</evidence>
<dbReference type="PIRSF" id="PIRSF000103">
    <property type="entry name" value="HIBADH"/>
    <property type="match status" value="1"/>
</dbReference>
<protein>
    <submittedName>
        <fullName evidence="6">3-hydroxyisobutyrate dehydrogenase-like beta-hydroxyacid dehydrogenase</fullName>
    </submittedName>
</protein>
<dbReference type="PANTHER" id="PTHR43580">
    <property type="entry name" value="OXIDOREDUCTASE GLYR1-RELATED"/>
    <property type="match status" value="1"/>
</dbReference>
<dbReference type="InterPro" id="IPR036291">
    <property type="entry name" value="NAD(P)-bd_dom_sf"/>
</dbReference>
<organism evidence="6 7">
    <name type="scientific">Paenibacillus harenae</name>
    <dbReference type="NCBI Taxonomy" id="306543"/>
    <lineage>
        <taxon>Bacteria</taxon>
        <taxon>Bacillati</taxon>
        <taxon>Bacillota</taxon>
        <taxon>Bacilli</taxon>
        <taxon>Bacillales</taxon>
        <taxon>Paenibacillaceae</taxon>
        <taxon>Paenibacillus</taxon>
    </lineage>
</organism>
<dbReference type="InterPro" id="IPR015815">
    <property type="entry name" value="HIBADH-related"/>
</dbReference>
<name>A0ABT9U8W0_PAEHA</name>
<feature type="compositionally biased region" description="Polar residues" evidence="3">
    <location>
        <begin position="17"/>
        <end position="30"/>
    </location>
</feature>
<reference evidence="6 7" key="1">
    <citation type="submission" date="2023-07" db="EMBL/GenBank/DDBJ databases">
        <title>Sorghum-associated microbial communities from plants grown in Nebraska, USA.</title>
        <authorList>
            <person name="Schachtman D."/>
        </authorList>
    </citation>
    <scope>NUCLEOTIDE SEQUENCE [LARGE SCALE GENOMIC DNA]</scope>
    <source>
        <strain evidence="6 7">CC482</strain>
    </source>
</reference>
<dbReference type="Pfam" id="PF21761">
    <property type="entry name" value="RedAm-like_C"/>
    <property type="match status" value="1"/>
</dbReference>
<evidence type="ECO:0000259" key="5">
    <source>
        <dbReference type="Pfam" id="PF21761"/>
    </source>
</evidence>
<comment type="similarity">
    <text evidence="1">Belongs to the HIBADH-related family.</text>
</comment>
<feature type="region of interest" description="Disordered" evidence="3">
    <location>
        <begin position="14"/>
        <end position="36"/>
    </location>
</feature>
<feature type="domain" description="NADPH-dependent reductive aminase-like C-terminal" evidence="5">
    <location>
        <begin position="198"/>
        <end position="324"/>
    </location>
</feature>
<dbReference type="Pfam" id="PF03446">
    <property type="entry name" value="NAD_binding_2"/>
    <property type="match status" value="1"/>
</dbReference>
<keyword evidence="7" id="KW-1185">Reference proteome</keyword>
<sequence length="329" mass="35742">MVFITDLNFKPKGVSPLDSSNQSKKTNNESIGDAKAGGNRSSVTVIGLGPMGKAMVSAFLNRGYKVTVWNRTSGKADELVTQGAISASSVNEALASNELVILSLTDYDAMYALFGSVSEKLYGKVIVNLSSDTPEKVREAAKWLTERRAWHLTGGVLASPSEIGNMESVTLYSGPSDIFEAHRKTLEVLTRTDYKGEDPGLAMLYYQIQIDVFWTAMLSYLHALAVARANGITAEQMLPYISEILYTLPKLLEFYTPRIDTSKHHGDVEKLAMGLASIEHVVHTSKEAGIDASLPAAVLDVFKRGIASGHADDSFTSLIEIFKKSSARP</sequence>
<dbReference type="PANTHER" id="PTHR43580:SF2">
    <property type="entry name" value="CYTOKINE-LIKE NUCLEAR FACTOR N-PAC"/>
    <property type="match status" value="1"/>
</dbReference>
<dbReference type="InterPro" id="IPR006115">
    <property type="entry name" value="6PGDH_NADP-bd"/>
</dbReference>
<evidence type="ECO:0000313" key="6">
    <source>
        <dbReference type="EMBL" id="MDQ0115135.1"/>
    </source>
</evidence>
<gene>
    <name evidence="6" type="ORF">J2T15_004593</name>
</gene>
<dbReference type="Proteomes" id="UP001229346">
    <property type="component" value="Unassembled WGS sequence"/>
</dbReference>
<evidence type="ECO:0000256" key="1">
    <source>
        <dbReference type="ARBA" id="ARBA00009080"/>
    </source>
</evidence>
<dbReference type="SUPFAM" id="SSF51735">
    <property type="entry name" value="NAD(P)-binding Rossmann-fold domains"/>
    <property type="match status" value="1"/>
</dbReference>
<dbReference type="InterPro" id="IPR051265">
    <property type="entry name" value="HIBADH-related_NP60_sf"/>
</dbReference>
<dbReference type="InterPro" id="IPR013328">
    <property type="entry name" value="6PGD_dom2"/>
</dbReference>
<dbReference type="InterPro" id="IPR008927">
    <property type="entry name" value="6-PGluconate_DH-like_C_sf"/>
</dbReference>
<dbReference type="EMBL" id="JAUSSU010000010">
    <property type="protein sequence ID" value="MDQ0115135.1"/>
    <property type="molecule type" value="Genomic_DNA"/>
</dbReference>
<keyword evidence="2" id="KW-0560">Oxidoreductase</keyword>
<evidence type="ECO:0000256" key="2">
    <source>
        <dbReference type="ARBA" id="ARBA00023002"/>
    </source>
</evidence>
<accession>A0ABT9U8W0</accession>